<evidence type="ECO:0000313" key="4">
    <source>
        <dbReference type="Proteomes" id="UP001144280"/>
    </source>
</evidence>
<reference evidence="3" key="1">
    <citation type="submission" date="2022-12" db="EMBL/GenBank/DDBJ databases">
        <title>New Phytohabitans aurantiacus sp. RD004123 nov., an actinomycete isolated from soil.</title>
        <authorList>
            <person name="Triningsih D.W."/>
            <person name="Harunari E."/>
            <person name="Igarashi Y."/>
        </authorList>
    </citation>
    <scope>NUCLEOTIDE SEQUENCE</scope>
    <source>
        <strain evidence="3">RD004123</strain>
    </source>
</reference>
<comment type="caution">
    <text evidence="3">The sequence shown here is derived from an EMBL/GenBank/DDBJ whole genome shotgun (WGS) entry which is preliminary data.</text>
</comment>
<keyword evidence="2" id="KW-1133">Transmembrane helix</keyword>
<proteinExistence type="predicted"/>
<accession>A0ABQ5QMA8</accession>
<evidence type="ECO:0000256" key="2">
    <source>
        <dbReference type="SAM" id="Phobius"/>
    </source>
</evidence>
<gene>
    <name evidence="3" type="ORF">Pa4123_07710</name>
</gene>
<protein>
    <recommendedName>
        <fullName evidence="5">MucB/RseB N-terminal domain-containing protein</fullName>
    </recommendedName>
</protein>
<keyword evidence="2" id="KW-0812">Transmembrane</keyword>
<organism evidence="3 4">
    <name type="scientific">Phytohabitans aurantiacus</name>
    <dbReference type="NCBI Taxonomy" id="3016789"/>
    <lineage>
        <taxon>Bacteria</taxon>
        <taxon>Bacillati</taxon>
        <taxon>Actinomycetota</taxon>
        <taxon>Actinomycetes</taxon>
        <taxon>Micromonosporales</taxon>
        <taxon>Micromonosporaceae</taxon>
    </lineage>
</organism>
<feature type="region of interest" description="Disordered" evidence="1">
    <location>
        <begin position="13"/>
        <end position="33"/>
    </location>
</feature>
<evidence type="ECO:0008006" key="5">
    <source>
        <dbReference type="Google" id="ProtNLM"/>
    </source>
</evidence>
<dbReference type="EMBL" id="BSDI01000003">
    <property type="protein sequence ID" value="GLH95499.1"/>
    <property type="molecule type" value="Genomic_DNA"/>
</dbReference>
<evidence type="ECO:0000256" key="1">
    <source>
        <dbReference type="SAM" id="MobiDB-lite"/>
    </source>
</evidence>
<keyword evidence="2" id="KW-0472">Membrane</keyword>
<dbReference type="Proteomes" id="UP001144280">
    <property type="component" value="Unassembled WGS sequence"/>
</dbReference>
<name>A0ABQ5QMA8_9ACTN</name>
<evidence type="ECO:0000313" key="3">
    <source>
        <dbReference type="EMBL" id="GLH95499.1"/>
    </source>
</evidence>
<dbReference type="SUPFAM" id="SSF50969">
    <property type="entry name" value="YVTN repeat-like/Quinoprotein amine dehydrogenase"/>
    <property type="match status" value="1"/>
</dbReference>
<sequence length="359" mass="37800">MSSVPDELVETVRRAATAPNAHGGDLASVRRRAQRRRRRRHVAALACAAAVAGAAALAVPILDQEAVPPAAVKSAQRLMLNDISGRGIGLIAKDPATGHVGRIGAAEVLDDGSIALIGARQLNSVQSVMAIPGGPVVIVGEILERGGVSRGGLVVAPDGGPATRYDVASDWSMVQLVGVGDGDVYLLRSDGLTARDLATGKEHFLLSRDDLGYSVNPAPVGLGKRLAIDVAAGVAALASRCELRIVDLSSRRQRAKADLPCNVAYTWVRISPDGRLAAVHYTEGAKRRLAVVETLTGALRLDQVLETITSRDVLHDFQTPFGMAWTDAQTLRVAWLGPNTASKNLADTLQVRTVPVPKQ</sequence>
<feature type="transmembrane region" description="Helical" evidence="2">
    <location>
        <begin position="42"/>
        <end position="62"/>
    </location>
</feature>
<dbReference type="InterPro" id="IPR011044">
    <property type="entry name" value="Quino_amine_DH_bsu"/>
</dbReference>
<keyword evidence="4" id="KW-1185">Reference proteome</keyword>